<dbReference type="KEGG" id="madi:A7U43_28905"/>
<evidence type="ECO:0008006" key="3">
    <source>
        <dbReference type="Google" id="ProtNLM"/>
    </source>
</evidence>
<name>A0A172UX11_9MYCO</name>
<reference evidence="1 2" key="1">
    <citation type="submission" date="2016-05" db="EMBL/GenBank/DDBJ databases">
        <title>Complete genome sequence of a phthalic acid esters degrading Mycobacterium sp. YC-RL4.</title>
        <authorList>
            <person name="Ren L."/>
            <person name="Fan S."/>
            <person name="Ruth N."/>
            <person name="Jia Y."/>
            <person name="Wang J."/>
            <person name="Qiao C."/>
        </authorList>
    </citation>
    <scope>NUCLEOTIDE SEQUENCE [LARGE SCALE GENOMIC DNA]</scope>
    <source>
        <strain evidence="1 2">YC-RL4</strain>
        <plasmid evidence="2">pmyc1</plasmid>
    </source>
</reference>
<gene>
    <name evidence="1" type="ORF">A7U43_28905</name>
</gene>
<proteinExistence type="predicted"/>
<dbReference type="RefSeq" id="WP_068004394.1">
    <property type="nucleotide sequence ID" value="NZ_CP015597.1"/>
</dbReference>
<organism evidence="1 2">
    <name type="scientific">Mycobacterium adipatum</name>
    <dbReference type="NCBI Taxonomy" id="1682113"/>
    <lineage>
        <taxon>Bacteria</taxon>
        <taxon>Bacillati</taxon>
        <taxon>Actinomycetota</taxon>
        <taxon>Actinomycetes</taxon>
        <taxon>Mycobacteriales</taxon>
        <taxon>Mycobacteriaceae</taxon>
        <taxon>Mycobacterium</taxon>
    </lineage>
</organism>
<dbReference type="EMBL" id="CP015597">
    <property type="protein sequence ID" value="ANE83520.1"/>
    <property type="molecule type" value="Genomic_DNA"/>
</dbReference>
<dbReference type="AlphaFoldDB" id="A0A172UX11"/>
<accession>A0A172UX11</accession>
<sequence length="60" mass="6591">MQTMLGHRHVETTKNVYLEPFRALGVQVLLAHAEGFPVAEFMAQAFAAHPMVATDPVLSL</sequence>
<evidence type="ECO:0000313" key="1">
    <source>
        <dbReference type="EMBL" id="ANE83520.1"/>
    </source>
</evidence>
<geneLocation type="plasmid" evidence="2">
    <name>pmyc1</name>
</geneLocation>
<evidence type="ECO:0000313" key="2">
    <source>
        <dbReference type="Proteomes" id="UP000077143"/>
    </source>
</evidence>
<dbReference type="Proteomes" id="UP000077143">
    <property type="component" value="Plasmid pMYC1"/>
</dbReference>
<keyword evidence="2" id="KW-1185">Reference proteome</keyword>
<protein>
    <recommendedName>
        <fullName evidence="3">Integrase</fullName>
    </recommendedName>
</protein>
<keyword evidence="1" id="KW-0614">Plasmid</keyword>